<keyword evidence="2" id="KW-0732">Signal</keyword>
<keyword evidence="4" id="KW-1185">Reference proteome</keyword>
<feature type="region of interest" description="Disordered" evidence="1">
    <location>
        <begin position="20"/>
        <end position="113"/>
    </location>
</feature>
<organism evidence="5">
    <name type="scientific">Anisakis simplex</name>
    <name type="common">Herring worm</name>
    <dbReference type="NCBI Taxonomy" id="6269"/>
    <lineage>
        <taxon>Eukaryota</taxon>
        <taxon>Metazoa</taxon>
        <taxon>Ecdysozoa</taxon>
        <taxon>Nematoda</taxon>
        <taxon>Chromadorea</taxon>
        <taxon>Rhabditida</taxon>
        <taxon>Spirurina</taxon>
        <taxon>Ascaridomorpha</taxon>
        <taxon>Ascaridoidea</taxon>
        <taxon>Anisakidae</taxon>
        <taxon>Anisakis</taxon>
        <taxon>Anisakis simplex complex</taxon>
    </lineage>
</organism>
<evidence type="ECO:0000256" key="1">
    <source>
        <dbReference type="SAM" id="MobiDB-lite"/>
    </source>
</evidence>
<dbReference type="WBParaSite" id="ASIM_0001091701-mRNA-1">
    <property type="protein sequence ID" value="ASIM_0001091701-mRNA-1"/>
    <property type="gene ID" value="ASIM_0001091701"/>
</dbReference>
<evidence type="ECO:0000313" key="3">
    <source>
        <dbReference type="EMBL" id="VDK43039.1"/>
    </source>
</evidence>
<feature type="compositionally biased region" description="Basic and acidic residues" evidence="1">
    <location>
        <begin position="48"/>
        <end position="82"/>
    </location>
</feature>
<name>A0A0M3JSG5_ANISI</name>
<sequence length="226" mass="26610">MRLWILFTVLLIGIVIVESGRSSSSKRKKDRQRSETISDSSQQEDSASESRRKKDEDDKREHADREHERDHREGEKKGKDSSSSEEDDKDDKAEKNETTVAKGGKTLLRLRRTQTSDKVEVKIDEHTRARRRKHNQLHRMRDVHRGRRQLVRAQELNDGEQQALSEKQKVAVDRHFKETPSYPPIDESGRRRPSRMIAFRPKYLVRRERKVSTFLPDVDLDISKFL</sequence>
<evidence type="ECO:0000313" key="5">
    <source>
        <dbReference type="WBParaSite" id="ASIM_0001091701-mRNA-1"/>
    </source>
</evidence>
<gene>
    <name evidence="3" type="ORF">ASIM_LOCUS10475</name>
</gene>
<reference evidence="5" key="1">
    <citation type="submission" date="2017-02" db="UniProtKB">
        <authorList>
            <consortium name="WormBaseParasite"/>
        </authorList>
    </citation>
    <scope>IDENTIFICATION</scope>
</reference>
<evidence type="ECO:0000313" key="4">
    <source>
        <dbReference type="Proteomes" id="UP000267096"/>
    </source>
</evidence>
<feature type="signal peptide" evidence="2">
    <location>
        <begin position="1"/>
        <end position="19"/>
    </location>
</feature>
<dbReference type="AlphaFoldDB" id="A0A0M3JSG5"/>
<accession>A0A0M3JSG5</accession>
<dbReference type="Proteomes" id="UP000267096">
    <property type="component" value="Unassembled WGS sequence"/>
</dbReference>
<reference evidence="3 4" key="2">
    <citation type="submission" date="2018-11" db="EMBL/GenBank/DDBJ databases">
        <authorList>
            <consortium name="Pathogen Informatics"/>
        </authorList>
    </citation>
    <scope>NUCLEOTIDE SEQUENCE [LARGE SCALE GENOMIC DNA]</scope>
</reference>
<dbReference type="EMBL" id="UYRR01031000">
    <property type="protein sequence ID" value="VDK43039.1"/>
    <property type="molecule type" value="Genomic_DNA"/>
</dbReference>
<protein>
    <submittedName>
        <fullName evidence="3 5">Uncharacterized protein</fullName>
    </submittedName>
</protein>
<feature type="chain" id="PRO_5043120970" evidence="2">
    <location>
        <begin position="20"/>
        <end position="226"/>
    </location>
</feature>
<dbReference type="OrthoDB" id="10615799at2759"/>
<proteinExistence type="predicted"/>
<evidence type="ECO:0000256" key="2">
    <source>
        <dbReference type="SAM" id="SignalP"/>
    </source>
</evidence>